<evidence type="ECO:0000313" key="6">
    <source>
        <dbReference type="Proteomes" id="UP001597216"/>
    </source>
</evidence>
<dbReference type="Gene3D" id="3.40.710.10">
    <property type="entry name" value="DD-peptidase/beta-lactamase superfamily"/>
    <property type="match status" value="1"/>
</dbReference>
<gene>
    <name evidence="5" type="ORF">ACFQ27_02670</name>
</gene>
<organism evidence="5 6">
    <name type="scientific">Phenylobacterium conjunctum</name>
    <dbReference type="NCBI Taxonomy" id="1298959"/>
    <lineage>
        <taxon>Bacteria</taxon>
        <taxon>Pseudomonadati</taxon>
        <taxon>Pseudomonadota</taxon>
        <taxon>Alphaproteobacteria</taxon>
        <taxon>Caulobacterales</taxon>
        <taxon>Caulobacteraceae</taxon>
        <taxon>Phenylobacterium</taxon>
    </lineage>
</organism>
<evidence type="ECO:0000313" key="5">
    <source>
        <dbReference type="EMBL" id="MFD1189470.1"/>
    </source>
</evidence>
<protein>
    <recommendedName>
        <fullName evidence="3">beta-lactamase</fullName>
        <ecNumber evidence="3">3.5.2.6</ecNumber>
    </recommendedName>
</protein>
<evidence type="ECO:0000256" key="3">
    <source>
        <dbReference type="ARBA" id="ARBA00012865"/>
    </source>
</evidence>
<comment type="similarity">
    <text evidence="2">Belongs to the class-A beta-lactamase family.</text>
</comment>
<dbReference type="InterPro" id="IPR045155">
    <property type="entry name" value="Beta-lactam_cat"/>
</dbReference>
<keyword evidence="6" id="KW-1185">Reference proteome</keyword>
<sequence>MPRRRANLPLSRLLPRLAVAGGLLSLVLLVPTAKTAPEPKVDSRVIRQATGELAAPDLAARIQVLGKGFDGRVGIAVRDLDEGWSVNYDGDGAFPQQSVSKLWVALAVLDAVDRGRLALEDSVVIRKADLSVFHQPIRAKVAATGAYAASIRQLLSGAISQSDNTANDVLLSTVGGRSVVQGVVDGRKLSGITASPSERDMQTETAGLDWRPEFSFEHSFWTERDKLPLEFRRASLDEYLSHPPDAASPNGIVSALGRLHDGKLLGADTTGLFLQLLAETETGPSRLKAGLGRGWTLAHKTGTGQVMGPVATGFNDVGIMTAPDGHAYAVAVMIAQTRTSVPAREALMVEVARAVVAHHDRAHGL</sequence>
<comment type="caution">
    <text evidence="5">The sequence shown here is derived from an EMBL/GenBank/DDBJ whole genome shotgun (WGS) entry which is preliminary data.</text>
</comment>
<comment type="catalytic activity">
    <reaction evidence="1">
        <text>a beta-lactam + H2O = a substituted beta-amino acid</text>
        <dbReference type="Rhea" id="RHEA:20401"/>
        <dbReference type="ChEBI" id="CHEBI:15377"/>
        <dbReference type="ChEBI" id="CHEBI:35627"/>
        <dbReference type="ChEBI" id="CHEBI:140347"/>
        <dbReference type="EC" id="3.5.2.6"/>
    </reaction>
</comment>
<proteinExistence type="inferred from homology"/>
<dbReference type="Proteomes" id="UP001597216">
    <property type="component" value="Unassembled WGS sequence"/>
</dbReference>
<dbReference type="SUPFAM" id="SSF56601">
    <property type="entry name" value="beta-lactamase/transpeptidase-like"/>
    <property type="match status" value="1"/>
</dbReference>
<keyword evidence="5" id="KW-0378">Hydrolase</keyword>
<dbReference type="RefSeq" id="WP_374346987.1">
    <property type="nucleotide sequence ID" value="NZ_JBHTLQ010000004.1"/>
</dbReference>
<evidence type="ECO:0000256" key="1">
    <source>
        <dbReference type="ARBA" id="ARBA00001526"/>
    </source>
</evidence>
<evidence type="ECO:0000259" key="4">
    <source>
        <dbReference type="Pfam" id="PF13354"/>
    </source>
</evidence>
<dbReference type="PANTHER" id="PTHR35333:SF3">
    <property type="entry name" value="BETA-LACTAMASE-TYPE TRANSPEPTIDASE FOLD CONTAINING PROTEIN"/>
    <property type="match status" value="1"/>
</dbReference>
<name>A0ABW3T1F6_9CAUL</name>
<dbReference type="InterPro" id="IPR012338">
    <property type="entry name" value="Beta-lactam/transpept-like"/>
</dbReference>
<dbReference type="Pfam" id="PF13354">
    <property type="entry name" value="Beta-lactamase2"/>
    <property type="match status" value="1"/>
</dbReference>
<dbReference type="InterPro" id="IPR000871">
    <property type="entry name" value="Beta-lactam_class-A"/>
</dbReference>
<dbReference type="GO" id="GO:0016787">
    <property type="term" value="F:hydrolase activity"/>
    <property type="evidence" value="ECO:0007669"/>
    <property type="project" value="UniProtKB-KW"/>
</dbReference>
<evidence type="ECO:0000256" key="2">
    <source>
        <dbReference type="ARBA" id="ARBA00009009"/>
    </source>
</evidence>
<dbReference type="PANTHER" id="PTHR35333">
    <property type="entry name" value="BETA-LACTAMASE"/>
    <property type="match status" value="1"/>
</dbReference>
<accession>A0ABW3T1F6</accession>
<reference evidence="6" key="1">
    <citation type="journal article" date="2019" name="Int. J. Syst. Evol. Microbiol.">
        <title>The Global Catalogue of Microorganisms (GCM) 10K type strain sequencing project: providing services to taxonomists for standard genome sequencing and annotation.</title>
        <authorList>
            <consortium name="The Broad Institute Genomics Platform"/>
            <consortium name="The Broad Institute Genome Sequencing Center for Infectious Disease"/>
            <person name="Wu L."/>
            <person name="Ma J."/>
        </authorList>
    </citation>
    <scope>NUCLEOTIDE SEQUENCE [LARGE SCALE GENOMIC DNA]</scope>
    <source>
        <strain evidence="6">CCUG 55074</strain>
    </source>
</reference>
<dbReference type="EC" id="3.5.2.6" evidence="3"/>
<feature type="domain" description="Beta-lactamase class A catalytic" evidence="4">
    <location>
        <begin position="74"/>
        <end position="333"/>
    </location>
</feature>
<dbReference type="PRINTS" id="PR00118">
    <property type="entry name" value="BLACTAMASEA"/>
</dbReference>
<dbReference type="EMBL" id="JBHTLQ010000004">
    <property type="protein sequence ID" value="MFD1189470.1"/>
    <property type="molecule type" value="Genomic_DNA"/>
</dbReference>